<accession>A0A5C6F4B5</accession>
<dbReference type="AlphaFoldDB" id="A0A5C6F4B5"/>
<evidence type="ECO:0000313" key="1">
    <source>
        <dbReference type="EMBL" id="TWU56583.1"/>
    </source>
</evidence>
<dbReference type="Proteomes" id="UP000318288">
    <property type="component" value="Unassembled WGS sequence"/>
</dbReference>
<gene>
    <name evidence="1" type="ORF">Poly51_24990</name>
</gene>
<name>A0A5C6F4B5_9BACT</name>
<keyword evidence="2" id="KW-1185">Reference proteome</keyword>
<comment type="caution">
    <text evidence="1">The sequence shown here is derived from an EMBL/GenBank/DDBJ whole genome shotgun (WGS) entry which is preliminary data.</text>
</comment>
<organism evidence="1 2">
    <name type="scientific">Rubripirellula tenax</name>
    <dbReference type="NCBI Taxonomy" id="2528015"/>
    <lineage>
        <taxon>Bacteria</taxon>
        <taxon>Pseudomonadati</taxon>
        <taxon>Planctomycetota</taxon>
        <taxon>Planctomycetia</taxon>
        <taxon>Pirellulales</taxon>
        <taxon>Pirellulaceae</taxon>
        <taxon>Rubripirellula</taxon>
    </lineage>
</organism>
<dbReference type="EMBL" id="SJPW01000003">
    <property type="protein sequence ID" value="TWU56583.1"/>
    <property type="molecule type" value="Genomic_DNA"/>
</dbReference>
<reference evidence="1 2" key="1">
    <citation type="submission" date="2019-02" db="EMBL/GenBank/DDBJ databases">
        <title>Deep-cultivation of Planctomycetes and their phenomic and genomic characterization uncovers novel biology.</title>
        <authorList>
            <person name="Wiegand S."/>
            <person name="Jogler M."/>
            <person name="Boedeker C."/>
            <person name="Pinto D."/>
            <person name="Vollmers J."/>
            <person name="Rivas-Marin E."/>
            <person name="Kohn T."/>
            <person name="Peeters S.H."/>
            <person name="Heuer A."/>
            <person name="Rast P."/>
            <person name="Oberbeckmann S."/>
            <person name="Bunk B."/>
            <person name="Jeske O."/>
            <person name="Meyerdierks A."/>
            <person name="Storesund J.E."/>
            <person name="Kallscheuer N."/>
            <person name="Luecker S."/>
            <person name="Lage O.M."/>
            <person name="Pohl T."/>
            <person name="Merkel B.J."/>
            <person name="Hornburger P."/>
            <person name="Mueller R.-W."/>
            <person name="Bruemmer F."/>
            <person name="Labrenz M."/>
            <person name="Spormann A.M."/>
            <person name="Op Den Camp H."/>
            <person name="Overmann J."/>
            <person name="Amann R."/>
            <person name="Jetten M.S.M."/>
            <person name="Mascher T."/>
            <person name="Medema M.H."/>
            <person name="Devos D.P."/>
            <person name="Kaster A.-K."/>
            <person name="Ovreas L."/>
            <person name="Rohde M."/>
            <person name="Galperin M.Y."/>
            <person name="Jogler C."/>
        </authorList>
    </citation>
    <scope>NUCLEOTIDE SEQUENCE [LARGE SCALE GENOMIC DNA]</scope>
    <source>
        <strain evidence="1 2">Poly51</strain>
    </source>
</reference>
<sequence length="108" mass="11545">MSVVVSASVTPELLVVIAESLVDRRHQKAMYDLLATKCEDPVAIGVRLLESTNPVVLQVACQILGAKGTEEHIDTLGALNAKAKKAKVPVIVAASKEAAQMIRARTRK</sequence>
<protein>
    <submittedName>
        <fullName evidence="1">Uncharacterized protein</fullName>
    </submittedName>
</protein>
<proteinExistence type="predicted"/>
<evidence type="ECO:0000313" key="2">
    <source>
        <dbReference type="Proteomes" id="UP000318288"/>
    </source>
</evidence>